<dbReference type="InterPro" id="IPR002078">
    <property type="entry name" value="Sigma_54_int"/>
</dbReference>
<reference evidence="7 8" key="1">
    <citation type="submission" date="2020-11" db="EMBL/GenBank/DDBJ databases">
        <title>Vibrio nitrifigilis sp. nov., a marine nitrogen-fixing bacterium isolated from the lagoon sediment of an islet inside an atoll.</title>
        <authorList>
            <person name="Wang L.-T."/>
            <person name="Shieh W.Y."/>
        </authorList>
    </citation>
    <scope>NUCLEOTIDE SEQUENCE [LARGE SCALE GENOMIC DNA]</scope>
    <source>
        <strain evidence="7 8">NFV-1</strain>
    </source>
</reference>
<comment type="caution">
    <text evidence="7">The sequence shown here is derived from an EMBL/GenBank/DDBJ whole genome shotgun (WGS) entry which is preliminary data.</text>
</comment>
<proteinExistence type="predicted"/>
<dbReference type="SUPFAM" id="SSF52540">
    <property type="entry name" value="P-loop containing nucleoside triphosphate hydrolases"/>
    <property type="match status" value="1"/>
</dbReference>
<feature type="domain" description="Sigma-54 factor interaction" evidence="6">
    <location>
        <begin position="177"/>
        <end position="410"/>
    </location>
</feature>
<evidence type="ECO:0000256" key="2">
    <source>
        <dbReference type="ARBA" id="ARBA00022840"/>
    </source>
</evidence>
<dbReference type="InterPro" id="IPR025944">
    <property type="entry name" value="Sigma_54_int_dom_CS"/>
</dbReference>
<keyword evidence="8" id="KW-1185">Reference proteome</keyword>
<keyword evidence="3" id="KW-0805">Transcription regulation</keyword>
<keyword evidence="2" id="KW-0067">ATP-binding</keyword>
<accession>A0ABS0GI44</accession>
<dbReference type="Pfam" id="PF00158">
    <property type="entry name" value="Sigma54_activat"/>
    <property type="match status" value="1"/>
</dbReference>
<dbReference type="CDD" id="cd00009">
    <property type="entry name" value="AAA"/>
    <property type="match status" value="1"/>
</dbReference>
<dbReference type="Pfam" id="PF25601">
    <property type="entry name" value="AAA_lid_14"/>
    <property type="match status" value="1"/>
</dbReference>
<evidence type="ECO:0000256" key="3">
    <source>
        <dbReference type="ARBA" id="ARBA00023015"/>
    </source>
</evidence>
<dbReference type="InterPro" id="IPR003593">
    <property type="entry name" value="AAA+_ATPase"/>
</dbReference>
<keyword evidence="5" id="KW-0804">Transcription</keyword>
<evidence type="ECO:0000313" key="7">
    <source>
        <dbReference type="EMBL" id="MBF9002092.1"/>
    </source>
</evidence>
<protein>
    <submittedName>
        <fullName evidence="7">Sigma 54-interacting transcriptional regulator</fullName>
    </submittedName>
</protein>
<dbReference type="PANTHER" id="PTHR32071">
    <property type="entry name" value="TRANSCRIPTIONAL REGULATORY PROTEIN"/>
    <property type="match status" value="1"/>
</dbReference>
<dbReference type="Proteomes" id="UP000597206">
    <property type="component" value="Unassembled WGS sequence"/>
</dbReference>
<dbReference type="EMBL" id="JADPMR010000004">
    <property type="protein sequence ID" value="MBF9002092.1"/>
    <property type="molecule type" value="Genomic_DNA"/>
</dbReference>
<dbReference type="PROSITE" id="PS50045">
    <property type="entry name" value="SIGMA54_INTERACT_4"/>
    <property type="match status" value="1"/>
</dbReference>
<dbReference type="RefSeq" id="WP_196124112.1">
    <property type="nucleotide sequence ID" value="NZ_JADPMR010000004.1"/>
</dbReference>
<organism evidence="7 8">
    <name type="scientific">Vibrio nitrifigilis</name>
    <dbReference type="NCBI Taxonomy" id="2789781"/>
    <lineage>
        <taxon>Bacteria</taxon>
        <taxon>Pseudomonadati</taxon>
        <taxon>Pseudomonadota</taxon>
        <taxon>Gammaproteobacteria</taxon>
        <taxon>Vibrionales</taxon>
        <taxon>Vibrionaceae</taxon>
        <taxon>Vibrio</taxon>
    </lineage>
</organism>
<evidence type="ECO:0000259" key="6">
    <source>
        <dbReference type="PROSITE" id="PS50045"/>
    </source>
</evidence>
<dbReference type="PROSITE" id="PS00688">
    <property type="entry name" value="SIGMA54_INTERACT_3"/>
    <property type="match status" value="1"/>
</dbReference>
<evidence type="ECO:0000313" key="8">
    <source>
        <dbReference type="Proteomes" id="UP000597206"/>
    </source>
</evidence>
<dbReference type="InterPro" id="IPR027417">
    <property type="entry name" value="P-loop_NTPase"/>
</dbReference>
<dbReference type="PROSITE" id="PS00676">
    <property type="entry name" value="SIGMA54_INTERACT_2"/>
    <property type="match status" value="1"/>
</dbReference>
<dbReference type="Gene3D" id="1.10.8.60">
    <property type="match status" value="1"/>
</dbReference>
<keyword evidence="4" id="KW-0238">DNA-binding</keyword>
<evidence type="ECO:0000256" key="1">
    <source>
        <dbReference type="ARBA" id="ARBA00022741"/>
    </source>
</evidence>
<name>A0ABS0GI44_9VIBR</name>
<gene>
    <name evidence="7" type="ORF">I1A42_16615</name>
</gene>
<keyword evidence="1" id="KW-0547">Nucleotide-binding</keyword>
<dbReference type="Gene3D" id="1.10.10.60">
    <property type="entry name" value="Homeodomain-like"/>
    <property type="match status" value="1"/>
</dbReference>
<dbReference type="Gene3D" id="3.40.50.10770">
    <property type="entry name" value="Hypothetical protein VC1899 like domain (Restriction endonuclease-like)"/>
    <property type="match status" value="1"/>
</dbReference>
<dbReference type="Gene3D" id="3.40.50.300">
    <property type="entry name" value="P-loop containing nucleotide triphosphate hydrolases"/>
    <property type="match status" value="1"/>
</dbReference>
<dbReference type="SMART" id="SM00382">
    <property type="entry name" value="AAA"/>
    <property type="match status" value="1"/>
</dbReference>
<dbReference type="InterPro" id="IPR058031">
    <property type="entry name" value="AAA_lid_NorR"/>
</dbReference>
<evidence type="ECO:0000256" key="4">
    <source>
        <dbReference type="ARBA" id="ARBA00023125"/>
    </source>
</evidence>
<evidence type="ECO:0000256" key="5">
    <source>
        <dbReference type="ARBA" id="ARBA00023163"/>
    </source>
</evidence>
<sequence>MATLLTWLGRKDLDQMKNDQVASIATIALKGPLLDEVVILASTWDDEWYEYREWLEKRLALANRSKTTVTLQRVRLSSPIDYSSITKVMQKQLETLVASADELYINLTSGTPAMAVVSVLLGKGIAKCHLVQTSPQGDIIDVDVPVDFAAEYKKSSSSSISQLASQMPTMHPAFEAITAQSPEMQSAIRKAQRLAYSDLPALVLGESGVGKEVMAQAIHHASSRANKPIKIVNCGALPENLVDSILFGHVKGAFTGADKAHAGLFEQADGGTLFLDEVGELPLNIQVKLLRALQQKEITRVGDVESKSVDVRIIAATHRDLFAMTADGTFREDLFYRLAVGVIEVPALRERAEDIPALIDALMVDINRQAEKHPLFESKKISQDAKDFASFYSWPGNIRELWNTLNRAVLWSETPDISLQDLQSSILSAGKESQHHHGFTMPGNFQQYLDSIKKEAVVSALKLSHGSKSKAKDLLGLKSHQTLSNWMQNLGIEESI</sequence>
<dbReference type="InterPro" id="IPR025943">
    <property type="entry name" value="Sigma_54_int_dom_ATP-bd_2"/>
</dbReference>